<dbReference type="PANTHER" id="PTHR33871:SF1">
    <property type="entry name" value="OS05G0503100 PROTEIN"/>
    <property type="match status" value="1"/>
</dbReference>
<feature type="compositionally biased region" description="Basic and acidic residues" evidence="1">
    <location>
        <begin position="172"/>
        <end position="187"/>
    </location>
</feature>
<proteinExistence type="predicted"/>
<evidence type="ECO:0000313" key="3">
    <source>
        <dbReference type="Proteomes" id="UP000317650"/>
    </source>
</evidence>
<reference evidence="2 3" key="1">
    <citation type="journal article" date="2019" name="Nat. Plants">
        <title>Genome sequencing of Musa balbisiana reveals subgenome evolution and function divergence in polyploid bananas.</title>
        <authorList>
            <person name="Yao X."/>
        </authorList>
    </citation>
    <scope>NUCLEOTIDE SEQUENCE [LARGE SCALE GENOMIC DNA]</scope>
    <source>
        <strain evidence="3">cv. DH-PKW</strain>
        <tissue evidence="2">Leaves</tissue>
    </source>
</reference>
<feature type="region of interest" description="Disordered" evidence="1">
    <location>
        <begin position="1"/>
        <end position="234"/>
    </location>
</feature>
<sequence>MGGCFSTGAYRQESLSKAKAAGSTTAPRCPAGPRDPPLAEPNVEETVKEVLSETPRPPPPTTKTAADQAARPKEVEIIDKAPLPVDSTNGCDTRSEDASEAWSVSAKSETHSASTAPAGKPRRDAAEARRGPAREERSPAKYQRKRSDSGEFACRRDRSVTAGRSSPSPTPKRSDHAAAGRTVERSGKRSVSPEANRAAQELRQNAGRRRAWAAAAARANGPREQMPADEGGRRLCMQDVGTVDGGVAGSEAEAKDSLENPLVSLECFIFL</sequence>
<dbReference type="AlphaFoldDB" id="A0A4S8IC61"/>
<feature type="compositionally biased region" description="Polar residues" evidence="1">
    <location>
        <begin position="105"/>
        <end position="115"/>
    </location>
</feature>
<feature type="compositionally biased region" description="Basic and acidic residues" evidence="1">
    <location>
        <begin position="121"/>
        <end position="159"/>
    </location>
</feature>
<evidence type="ECO:0000313" key="2">
    <source>
        <dbReference type="EMBL" id="THU45164.1"/>
    </source>
</evidence>
<dbReference type="Proteomes" id="UP000317650">
    <property type="component" value="Chromosome 2"/>
</dbReference>
<evidence type="ECO:0000256" key="1">
    <source>
        <dbReference type="SAM" id="MobiDB-lite"/>
    </source>
</evidence>
<protein>
    <submittedName>
        <fullName evidence="2">Uncharacterized protein</fullName>
    </submittedName>
</protein>
<comment type="caution">
    <text evidence="2">The sequence shown here is derived from an EMBL/GenBank/DDBJ whole genome shotgun (WGS) entry which is preliminary data.</text>
</comment>
<dbReference type="EMBL" id="PYDT01000011">
    <property type="protein sequence ID" value="THU45164.1"/>
    <property type="molecule type" value="Genomic_DNA"/>
</dbReference>
<organism evidence="2 3">
    <name type="scientific">Musa balbisiana</name>
    <name type="common">Banana</name>
    <dbReference type="NCBI Taxonomy" id="52838"/>
    <lineage>
        <taxon>Eukaryota</taxon>
        <taxon>Viridiplantae</taxon>
        <taxon>Streptophyta</taxon>
        <taxon>Embryophyta</taxon>
        <taxon>Tracheophyta</taxon>
        <taxon>Spermatophyta</taxon>
        <taxon>Magnoliopsida</taxon>
        <taxon>Liliopsida</taxon>
        <taxon>Zingiberales</taxon>
        <taxon>Musaceae</taxon>
        <taxon>Musa</taxon>
    </lineage>
</organism>
<gene>
    <name evidence="2" type="ORF">C4D60_Mb02t14990</name>
</gene>
<dbReference type="PANTHER" id="PTHR33871">
    <property type="entry name" value="OS05G0503100 PROTEIN-RELATED"/>
    <property type="match status" value="1"/>
</dbReference>
<name>A0A4S8IC61_MUSBA</name>
<feature type="compositionally biased region" description="Basic and acidic residues" evidence="1">
    <location>
        <begin position="70"/>
        <end position="79"/>
    </location>
</feature>
<accession>A0A4S8IC61</accession>
<keyword evidence="3" id="KW-1185">Reference proteome</keyword>